<proteinExistence type="predicted"/>
<comment type="caution">
    <text evidence="2">The sequence shown here is derived from an EMBL/GenBank/DDBJ whole genome shotgun (WGS) entry which is preliminary data.</text>
</comment>
<keyword evidence="3" id="KW-1185">Reference proteome</keyword>
<reference evidence="2" key="1">
    <citation type="submission" date="2021-02" db="EMBL/GenBank/DDBJ databases">
        <authorList>
            <person name="Nowell W R."/>
        </authorList>
    </citation>
    <scope>NUCLEOTIDE SEQUENCE</scope>
</reference>
<dbReference type="Proteomes" id="UP000663852">
    <property type="component" value="Unassembled WGS sequence"/>
</dbReference>
<evidence type="ECO:0000313" key="1">
    <source>
        <dbReference type="EMBL" id="CAF1424109.1"/>
    </source>
</evidence>
<dbReference type="OrthoDB" id="10040253at2759"/>
<protein>
    <submittedName>
        <fullName evidence="2">Uncharacterized protein</fullName>
    </submittedName>
</protein>
<gene>
    <name evidence="2" type="ORF">EDS130_LOCUS41199</name>
    <name evidence="1" type="ORF">XAT740_LOCUS35399</name>
</gene>
<name>A0A815RHA7_ADIRI</name>
<dbReference type="EMBL" id="CAJNOR010003542">
    <property type="protein sequence ID" value="CAF1424109.1"/>
    <property type="molecule type" value="Genomic_DNA"/>
</dbReference>
<evidence type="ECO:0000313" key="3">
    <source>
        <dbReference type="Proteomes" id="UP000663828"/>
    </source>
</evidence>
<accession>A0A815RHA7</accession>
<sequence>MCTITQPGDPIIGLYGTKAGGPTGGTNGMFTAIPSETPTSAIDNNVNTKYVNYGNYSYINGNFSQAGQDTGFFVTSTSGNFSVANGIIFATGSDYPERDPLTITLEGTNSTTLLPNPSWTLVYTGATGIDPTTAPARLTYGTLQVFSNSIAFRSYRLLITSQRSYQDSVQYAEAHIMTYC</sequence>
<dbReference type="EMBL" id="CAJNOJ010000530">
    <property type="protein sequence ID" value="CAF1477312.1"/>
    <property type="molecule type" value="Genomic_DNA"/>
</dbReference>
<organism evidence="2 4">
    <name type="scientific">Adineta ricciae</name>
    <name type="common">Rotifer</name>
    <dbReference type="NCBI Taxonomy" id="249248"/>
    <lineage>
        <taxon>Eukaryota</taxon>
        <taxon>Metazoa</taxon>
        <taxon>Spiralia</taxon>
        <taxon>Gnathifera</taxon>
        <taxon>Rotifera</taxon>
        <taxon>Eurotatoria</taxon>
        <taxon>Bdelloidea</taxon>
        <taxon>Adinetida</taxon>
        <taxon>Adinetidae</taxon>
        <taxon>Adineta</taxon>
    </lineage>
</organism>
<evidence type="ECO:0000313" key="4">
    <source>
        <dbReference type="Proteomes" id="UP000663852"/>
    </source>
</evidence>
<evidence type="ECO:0000313" key="2">
    <source>
        <dbReference type="EMBL" id="CAF1477312.1"/>
    </source>
</evidence>
<dbReference type="Proteomes" id="UP000663828">
    <property type="component" value="Unassembled WGS sequence"/>
</dbReference>
<dbReference type="AlphaFoldDB" id="A0A815RHA7"/>